<evidence type="ECO:0000256" key="10">
    <source>
        <dbReference type="ARBA" id="ARBA00032441"/>
    </source>
</evidence>
<dbReference type="PANTHER" id="PTHR33540">
    <property type="entry name" value="TRNA THREONYLCARBAMOYLADENOSINE BIOSYNTHESIS PROTEIN TSAE"/>
    <property type="match status" value="1"/>
</dbReference>
<protein>
    <recommendedName>
        <fullName evidence="3">tRNA threonylcarbamoyladenosine biosynthesis protein TsaE</fullName>
    </recommendedName>
    <alternativeName>
        <fullName evidence="10">t(6)A37 threonylcarbamoyladenosine biosynthesis protein TsaE</fullName>
    </alternativeName>
</protein>
<keyword evidence="9" id="KW-0460">Magnesium</keyword>
<evidence type="ECO:0000256" key="3">
    <source>
        <dbReference type="ARBA" id="ARBA00019010"/>
    </source>
</evidence>
<keyword evidence="8" id="KW-0067">ATP-binding</keyword>
<reference evidence="11 12" key="1">
    <citation type="submission" date="2018-02" db="EMBL/GenBank/DDBJ databases">
        <title>Subsurface microbial communities from deep shales in Ohio and West Virginia, USA.</title>
        <authorList>
            <person name="Wrighton K."/>
        </authorList>
    </citation>
    <scope>NUCLEOTIDE SEQUENCE [LARGE SCALE GENOMIC DNA]</scope>
    <source>
        <strain evidence="11 12">MARC-MIP3H16</strain>
    </source>
</reference>
<gene>
    <name evidence="11" type="ORF">B0F89_11114</name>
</gene>
<evidence type="ECO:0000256" key="4">
    <source>
        <dbReference type="ARBA" id="ARBA00022490"/>
    </source>
</evidence>
<dbReference type="InterPro" id="IPR027417">
    <property type="entry name" value="P-loop_NTPase"/>
</dbReference>
<dbReference type="GO" id="GO:0002949">
    <property type="term" value="P:tRNA threonylcarbamoyladenosine modification"/>
    <property type="evidence" value="ECO:0007669"/>
    <property type="project" value="InterPro"/>
</dbReference>
<dbReference type="EMBL" id="PTIW01000011">
    <property type="protein sequence ID" value="PPK61249.1"/>
    <property type="molecule type" value="Genomic_DNA"/>
</dbReference>
<evidence type="ECO:0000256" key="8">
    <source>
        <dbReference type="ARBA" id="ARBA00022840"/>
    </source>
</evidence>
<evidence type="ECO:0000256" key="1">
    <source>
        <dbReference type="ARBA" id="ARBA00004496"/>
    </source>
</evidence>
<comment type="caution">
    <text evidence="11">The sequence shown here is derived from an EMBL/GenBank/DDBJ whole genome shotgun (WGS) entry which is preliminary data.</text>
</comment>
<evidence type="ECO:0000256" key="2">
    <source>
        <dbReference type="ARBA" id="ARBA00007599"/>
    </source>
</evidence>
<evidence type="ECO:0000256" key="6">
    <source>
        <dbReference type="ARBA" id="ARBA00022723"/>
    </source>
</evidence>
<keyword evidence="4" id="KW-0963">Cytoplasm</keyword>
<proteinExistence type="inferred from homology"/>
<dbReference type="GO" id="GO:0005737">
    <property type="term" value="C:cytoplasm"/>
    <property type="evidence" value="ECO:0007669"/>
    <property type="project" value="UniProtKB-SubCell"/>
</dbReference>
<evidence type="ECO:0000256" key="9">
    <source>
        <dbReference type="ARBA" id="ARBA00022842"/>
    </source>
</evidence>
<dbReference type="AlphaFoldDB" id="A0AB36ZX37"/>
<dbReference type="GO" id="GO:0005524">
    <property type="term" value="F:ATP binding"/>
    <property type="evidence" value="ECO:0007669"/>
    <property type="project" value="UniProtKB-KW"/>
</dbReference>
<evidence type="ECO:0000313" key="11">
    <source>
        <dbReference type="EMBL" id="PPK61249.1"/>
    </source>
</evidence>
<comment type="similarity">
    <text evidence="2">Belongs to the TsaE family.</text>
</comment>
<dbReference type="Pfam" id="PF02367">
    <property type="entry name" value="TsaE"/>
    <property type="match status" value="1"/>
</dbReference>
<evidence type="ECO:0000313" key="12">
    <source>
        <dbReference type="Proteomes" id="UP000239861"/>
    </source>
</evidence>
<name>A0AB36ZX37_9BACT</name>
<dbReference type="InterPro" id="IPR003442">
    <property type="entry name" value="T6A_TsaE"/>
</dbReference>
<evidence type="ECO:0000256" key="7">
    <source>
        <dbReference type="ARBA" id="ARBA00022741"/>
    </source>
</evidence>
<dbReference type="GO" id="GO:0046872">
    <property type="term" value="F:metal ion binding"/>
    <property type="evidence" value="ECO:0007669"/>
    <property type="project" value="UniProtKB-KW"/>
</dbReference>
<dbReference type="PANTHER" id="PTHR33540:SF2">
    <property type="entry name" value="TRNA THREONYLCARBAMOYLADENOSINE BIOSYNTHESIS PROTEIN TSAE"/>
    <property type="match status" value="1"/>
</dbReference>
<dbReference type="Gene3D" id="3.40.50.300">
    <property type="entry name" value="P-loop containing nucleotide triphosphate hydrolases"/>
    <property type="match status" value="1"/>
</dbReference>
<accession>A0AB36ZX37</accession>
<keyword evidence="5" id="KW-0819">tRNA processing</keyword>
<dbReference type="NCBIfam" id="TIGR00150">
    <property type="entry name" value="T6A_YjeE"/>
    <property type="match status" value="1"/>
</dbReference>
<keyword evidence="6" id="KW-0479">Metal-binding</keyword>
<dbReference type="RefSeq" id="WP_099335167.1">
    <property type="nucleotide sequence ID" value="NZ_PTIW01000011.1"/>
</dbReference>
<dbReference type="Proteomes" id="UP000239861">
    <property type="component" value="Unassembled WGS sequence"/>
</dbReference>
<sequence length="139" mass="16208">MQEELELNLEQLEKIVELVDKYIKQKGDCVILLQGDLASGKTTLVKNYVKSKSIEDLVTSPTFSIQTIYSNNIYHYDVYNKGLEEFISLGLLEEFEKEGVHFVEWGDERLEELLHSYGFNVITIKIEKKENKRQYIINA</sequence>
<dbReference type="SUPFAM" id="SSF52540">
    <property type="entry name" value="P-loop containing nucleoside triphosphate hydrolases"/>
    <property type="match status" value="1"/>
</dbReference>
<keyword evidence="7" id="KW-0547">Nucleotide-binding</keyword>
<comment type="subcellular location">
    <subcellularLocation>
        <location evidence="1">Cytoplasm</location>
    </subcellularLocation>
</comment>
<evidence type="ECO:0000256" key="5">
    <source>
        <dbReference type="ARBA" id="ARBA00022694"/>
    </source>
</evidence>
<organism evidence="11 12">
    <name type="scientific">Malaciobacter marinus</name>
    <dbReference type="NCBI Taxonomy" id="505249"/>
    <lineage>
        <taxon>Bacteria</taxon>
        <taxon>Pseudomonadati</taxon>
        <taxon>Campylobacterota</taxon>
        <taxon>Epsilonproteobacteria</taxon>
        <taxon>Campylobacterales</taxon>
        <taxon>Arcobacteraceae</taxon>
        <taxon>Malaciobacter</taxon>
    </lineage>
</organism>